<gene>
    <name evidence="1" type="ORF">DFQ00_102481</name>
    <name evidence="2" type="ORF">HUB98_06590</name>
</gene>
<dbReference type="EMBL" id="CP054614">
    <property type="protein sequence ID" value="QKS56043.1"/>
    <property type="molecule type" value="Genomic_DNA"/>
</dbReference>
<dbReference type="RefSeq" id="WP_110895192.1">
    <property type="nucleotide sequence ID" value="NZ_CP054614.1"/>
</dbReference>
<dbReference type="EMBL" id="QJSW01000002">
    <property type="protein sequence ID" value="PYE51685.1"/>
    <property type="molecule type" value="Genomic_DNA"/>
</dbReference>
<evidence type="ECO:0000313" key="1">
    <source>
        <dbReference type="EMBL" id="PYE51685.1"/>
    </source>
</evidence>
<sequence>MKNISNDLTIVEYLEGVFPDMPGKEDLILTVRPRHDARWQRSAIGMDSTSWVRRVARNMPAPVAEQPAPDRIPFSAAKELRHMARWCFPHL</sequence>
<reference evidence="2 4" key="2">
    <citation type="submission" date="2020-06" db="EMBL/GenBank/DDBJ databases">
        <title>Complete genome of Paenibacillus barcinonensis KACC11450.</title>
        <authorList>
            <person name="Kim M."/>
            <person name="Park Y.-J."/>
            <person name="Shin J.-H."/>
        </authorList>
    </citation>
    <scope>NUCLEOTIDE SEQUENCE [LARGE SCALE GENOMIC DNA]</scope>
    <source>
        <strain evidence="2 4">KACC11450</strain>
    </source>
</reference>
<dbReference type="Proteomes" id="UP000247790">
    <property type="component" value="Unassembled WGS sequence"/>
</dbReference>
<organism evidence="1 3">
    <name type="scientific">Paenibacillus barcinonensis</name>
    <dbReference type="NCBI Taxonomy" id="198119"/>
    <lineage>
        <taxon>Bacteria</taxon>
        <taxon>Bacillati</taxon>
        <taxon>Bacillota</taxon>
        <taxon>Bacilli</taxon>
        <taxon>Bacillales</taxon>
        <taxon>Paenibacillaceae</taxon>
        <taxon>Paenibacillus</taxon>
    </lineage>
</organism>
<proteinExistence type="predicted"/>
<dbReference type="AlphaFoldDB" id="A0A2V4W0N6"/>
<evidence type="ECO:0000313" key="3">
    <source>
        <dbReference type="Proteomes" id="UP000247790"/>
    </source>
</evidence>
<name>A0A2V4W0N6_PAEBA</name>
<keyword evidence="4" id="KW-1185">Reference proteome</keyword>
<dbReference type="Proteomes" id="UP000509327">
    <property type="component" value="Chromosome"/>
</dbReference>
<protein>
    <submittedName>
        <fullName evidence="1">Uncharacterized protein</fullName>
    </submittedName>
</protein>
<evidence type="ECO:0000313" key="2">
    <source>
        <dbReference type="EMBL" id="QKS56043.1"/>
    </source>
</evidence>
<reference evidence="1 3" key="1">
    <citation type="submission" date="2018-06" db="EMBL/GenBank/DDBJ databases">
        <title>Genomic Encyclopedia of Type Strains, Phase III (KMG-III): the genomes of soil and plant-associated and newly described type strains.</title>
        <authorList>
            <person name="Whitman W."/>
        </authorList>
    </citation>
    <scope>NUCLEOTIDE SEQUENCE [LARGE SCALE GENOMIC DNA]</scope>
    <source>
        <strain evidence="1 3">CECT 7022</strain>
    </source>
</reference>
<accession>A0A2V4W0N6</accession>
<dbReference type="OrthoDB" id="8913485at2"/>
<evidence type="ECO:0000313" key="4">
    <source>
        <dbReference type="Proteomes" id="UP000509327"/>
    </source>
</evidence>